<evidence type="ECO:0000313" key="2">
    <source>
        <dbReference type="Proteomes" id="UP000467637"/>
    </source>
</evidence>
<organism evidence="1 2">
    <name type="scientific">Paenibacillus anseongense</name>
    <dbReference type="NCBI Taxonomy" id="2682845"/>
    <lineage>
        <taxon>Bacteria</taxon>
        <taxon>Bacillati</taxon>
        <taxon>Bacillota</taxon>
        <taxon>Bacilli</taxon>
        <taxon>Bacillales</taxon>
        <taxon>Paenibacillaceae</taxon>
        <taxon>Paenibacillus</taxon>
    </lineage>
</organism>
<keyword evidence="2" id="KW-1185">Reference proteome</keyword>
<protein>
    <submittedName>
        <fullName evidence="1">Spore germination protein</fullName>
    </submittedName>
</protein>
<evidence type="ECO:0000313" key="1">
    <source>
        <dbReference type="EMBL" id="MVQ39208.1"/>
    </source>
</evidence>
<dbReference type="Pfam" id="PF10676">
    <property type="entry name" value="gerPA"/>
    <property type="match status" value="1"/>
</dbReference>
<reference evidence="1 2" key="1">
    <citation type="submission" date="2019-12" db="EMBL/GenBank/DDBJ databases">
        <authorList>
            <person name="Huq M.A."/>
        </authorList>
    </citation>
    <scope>NUCLEOTIDE SEQUENCE [LARGE SCALE GENOMIC DNA]</scope>
    <source>
        <strain evidence="1 2">MAH-34</strain>
    </source>
</reference>
<dbReference type="InterPro" id="IPR019618">
    <property type="entry name" value="Spore_germination_GerPA"/>
</dbReference>
<comment type="caution">
    <text evidence="1">The sequence shown here is derived from an EMBL/GenBank/DDBJ whole genome shotgun (WGS) entry which is preliminary data.</text>
</comment>
<accession>A0ABW9UKH8</accession>
<gene>
    <name evidence="1" type="ORF">GON05_31915</name>
</gene>
<proteinExistence type="predicted"/>
<dbReference type="EMBL" id="WSEM01000034">
    <property type="protein sequence ID" value="MVQ39208.1"/>
    <property type="molecule type" value="Genomic_DNA"/>
</dbReference>
<dbReference type="Proteomes" id="UP000467637">
    <property type="component" value="Unassembled WGS sequence"/>
</dbReference>
<name>A0ABW9UKH8_9BACL</name>
<sequence length="80" mass="8561">MLMRKQSIIGALNIDTNSGTIVNGDMINISPTEISRSFRGSGIDVTGDNATTVSFINITLIFGSTPIDNSSTKLKRKVSK</sequence>